<dbReference type="CDD" id="cd00009">
    <property type="entry name" value="AAA"/>
    <property type="match status" value="1"/>
</dbReference>
<keyword evidence="4" id="KW-0963">Cytoplasm</keyword>
<dbReference type="InterPro" id="IPR002197">
    <property type="entry name" value="HTH_Fis"/>
</dbReference>
<dbReference type="PROSITE" id="PS50110">
    <property type="entry name" value="RESPONSE_REGULATORY"/>
    <property type="match status" value="1"/>
</dbReference>
<evidence type="ECO:0000256" key="16">
    <source>
        <dbReference type="ARBA" id="ARBA00029881"/>
    </source>
</evidence>
<dbReference type="InterPro" id="IPR009057">
    <property type="entry name" value="Homeodomain-like_sf"/>
</dbReference>
<keyword evidence="7" id="KW-0547">Nucleotide-binding</keyword>
<name>A0A3N5BQK7_9THEO</name>
<dbReference type="SUPFAM" id="SSF52172">
    <property type="entry name" value="CheY-like"/>
    <property type="match status" value="1"/>
</dbReference>
<dbReference type="SUPFAM" id="SSF46689">
    <property type="entry name" value="Homeodomain-like"/>
    <property type="match status" value="1"/>
</dbReference>
<comment type="caution">
    <text evidence="21">The sequence shown here is derived from an EMBL/GenBank/DDBJ whole genome shotgun (WGS) entry which is preliminary data.</text>
</comment>
<dbReference type="EMBL" id="RKRE01000001">
    <property type="protein sequence ID" value="RPF49872.1"/>
    <property type="molecule type" value="Genomic_DNA"/>
</dbReference>
<evidence type="ECO:0000259" key="19">
    <source>
        <dbReference type="PROSITE" id="PS50045"/>
    </source>
</evidence>
<evidence type="ECO:0000256" key="1">
    <source>
        <dbReference type="ARBA" id="ARBA00004496"/>
    </source>
</evidence>
<keyword evidence="9" id="KW-0902">Two-component regulatory system</keyword>
<comment type="subcellular location">
    <subcellularLocation>
        <location evidence="1">Cytoplasm</location>
    </subcellularLocation>
</comment>
<dbReference type="SUPFAM" id="SSF52540">
    <property type="entry name" value="P-loop containing nucleoside triphosphate hydrolases"/>
    <property type="match status" value="1"/>
</dbReference>
<keyword evidence="11" id="KW-0238">DNA-binding</keyword>
<dbReference type="InterPro" id="IPR058031">
    <property type="entry name" value="AAA_lid_NorR"/>
</dbReference>
<dbReference type="Gene3D" id="3.40.50.2300">
    <property type="match status" value="1"/>
</dbReference>
<dbReference type="PANTHER" id="PTHR32071:SF95">
    <property type="entry name" value="DNA-BINDING TRANSCRIPTIONAL REGULATOR NTRC"/>
    <property type="match status" value="1"/>
</dbReference>
<evidence type="ECO:0000256" key="9">
    <source>
        <dbReference type="ARBA" id="ARBA00023012"/>
    </source>
</evidence>
<accession>A0A3N5BQK7</accession>
<dbReference type="AlphaFoldDB" id="A0A3N5BQK7"/>
<evidence type="ECO:0000256" key="7">
    <source>
        <dbReference type="ARBA" id="ARBA00022741"/>
    </source>
</evidence>
<keyword evidence="8" id="KW-0067">ATP-binding</keyword>
<dbReference type="InterPro" id="IPR003593">
    <property type="entry name" value="AAA+_ATPase"/>
</dbReference>
<dbReference type="Pfam" id="PF00072">
    <property type="entry name" value="Response_reg"/>
    <property type="match status" value="1"/>
</dbReference>
<dbReference type="InterPro" id="IPR011006">
    <property type="entry name" value="CheY-like_superfamily"/>
</dbReference>
<evidence type="ECO:0000313" key="21">
    <source>
        <dbReference type="EMBL" id="RPF49872.1"/>
    </source>
</evidence>
<dbReference type="Pfam" id="PF00158">
    <property type="entry name" value="Sigma54_activat"/>
    <property type="match status" value="1"/>
</dbReference>
<dbReference type="FunFam" id="3.40.50.300:FF:000006">
    <property type="entry name" value="DNA-binding transcriptional regulator NtrC"/>
    <property type="match status" value="1"/>
</dbReference>
<dbReference type="GO" id="GO:0005524">
    <property type="term" value="F:ATP binding"/>
    <property type="evidence" value="ECO:0007669"/>
    <property type="project" value="UniProtKB-KW"/>
</dbReference>
<dbReference type="SMART" id="SM00448">
    <property type="entry name" value="REC"/>
    <property type="match status" value="1"/>
</dbReference>
<keyword evidence="5" id="KW-0678">Repressor</keyword>
<keyword evidence="14" id="KW-0535">Nitrogen fixation</keyword>
<evidence type="ECO:0000256" key="4">
    <source>
        <dbReference type="ARBA" id="ARBA00022490"/>
    </source>
</evidence>
<sequence length="471" mass="52314">MAKLVLVVDDEAAVRGALRDVLEESGYKVVTAASGKEALEKMGMLRPDAVLLDIRMPEMDGISLLEIIRERYPAVPVILMTAYSDTQTTINAMRTGAFEYVLKPLNLDELLATLEKATKVAEPVVKVGSCLGTQPEGPPGVLVGCSPAMQNVYKTIGRIVDSDATVLILGESGTGKELVAKAIHYNSPRRAKPFVKIDCTAIPENLLESELFGYEKGAFTGAYTRKPGKFEVADQGTIFLDEIGDLSPAIQAKLLRVLEEKAFERIGGTETKKVDVRIIAATNRNLKERVKAGLFREDLYFRLNVVEIWLPPLRERKSDIPLLVDYFVGIYNQNFNKRVTTISRSVLDVFYVYDWPGNVRELRNVCERAVLMAPGPVITLESIPEYVLRAVREKQQEKRPGTVKEEEPVVPLPGQDILPLKEMVAQLERAAIIQALKEYKGNKAAVARALRLNRTTLYAKMKELGILDENA</sequence>
<proteinExistence type="predicted"/>
<organism evidence="21 22">
    <name type="scientific">Thermodesulfitimonas autotrophica</name>
    <dbReference type="NCBI Taxonomy" id="1894989"/>
    <lineage>
        <taxon>Bacteria</taxon>
        <taxon>Bacillati</taxon>
        <taxon>Bacillota</taxon>
        <taxon>Clostridia</taxon>
        <taxon>Thermoanaerobacterales</taxon>
        <taxon>Thermoanaerobacteraceae</taxon>
        <taxon>Thermodesulfitimonas</taxon>
    </lineage>
</organism>
<dbReference type="PROSITE" id="PS00675">
    <property type="entry name" value="SIGMA54_INTERACT_1"/>
    <property type="match status" value="1"/>
</dbReference>
<evidence type="ECO:0000256" key="6">
    <source>
        <dbReference type="ARBA" id="ARBA00022553"/>
    </source>
</evidence>
<feature type="modified residue" description="4-aspartylphosphate" evidence="18">
    <location>
        <position position="53"/>
    </location>
</feature>
<gene>
    <name evidence="21" type="ORF">EDD75_0698</name>
</gene>
<comment type="function">
    <text evidence="15">May play the central regulatory role in sporulation. It may be an element of the effector pathway responsible for the activation of sporulation genes in response to nutritional stress. Spo0A may act in concert with spo0H (a sigma factor) to control the expression of some genes that are critical to the sporulation process.</text>
</comment>
<evidence type="ECO:0000256" key="5">
    <source>
        <dbReference type="ARBA" id="ARBA00022491"/>
    </source>
</evidence>
<dbReference type="InterPro" id="IPR002078">
    <property type="entry name" value="Sigma_54_int"/>
</dbReference>
<keyword evidence="6 18" id="KW-0597">Phosphoprotein</keyword>
<dbReference type="Gene3D" id="3.40.50.300">
    <property type="entry name" value="P-loop containing nucleotide triphosphate hydrolases"/>
    <property type="match status" value="1"/>
</dbReference>
<evidence type="ECO:0000313" key="22">
    <source>
        <dbReference type="Proteomes" id="UP000282654"/>
    </source>
</evidence>
<dbReference type="SMART" id="SM00382">
    <property type="entry name" value="AAA"/>
    <property type="match status" value="1"/>
</dbReference>
<feature type="domain" description="Sigma-54 factor interaction" evidence="19">
    <location>
        <begin position="142"/>
        <end position="371"/>
    </location>
</feature>
<evidence type="ECO:0000256" key="3">
    <source>
        <dbReference type="ARBA" id="ARBA00019059"/>
    </source>
</evidence>
<dbReference type="GO" id="GO:0006355">
    <property type="term" value="P:regulation of DNA-templated transcription"/>
    <property type="evidence" value="ECO:0007669"/>
    <property type="project" value="InterPro"/>
</dbReference>
<evidence type="ECO:0000256" key="10">
    <source>
        <dbReference type="ARBA" id="ARBA00023015"/>
    </source>
</evidence>
<evidence type="ECO:0000256" key="15">
    <source>
        <dbReference type="ARBA" id="ARBA00024867"/>
    </source>
</evidence>
<dbReference type="GO" id="GO:0000160">
    <property type="term" value="P:phosphorelay signal transduction system"/>
    <property type="evidence" value="ECO:0007669"/>
    <property type="project" value="UniProtKB-KW"/>
</dbReference>
<dbReference type="Proteomes" id="UP000282654">
    <property type="component" value="Unassembled WGS sequence"/>
</dbReference>
<keyword evidence="12" id="KW-0010">Activator</keyword>
<evidence type="ECO:0000259" key="20">
    <source>
        <dbReference type="PROSITE" id="PS50110"/>
    </source>
</evidence>
<dbReference type="Gene3D" id="1.10.10.60">
    <property type="entry name" value="Homeodomain-like"/>
    <property type="match status" value="1"/>
</dbReference>
<dbReference type="InterPro" id="IPR025662">
    <property type="entry name" value="Sigma_54_int_dom_ATP-bd_1"/>
</dbReference>
<keyword evidence="10" id="KW-0805">Transcription regulation</keyword>
<dbReference type="InterPro" id="IPR025944">
    <property type="entry name" value="Sigma_54_int_dom_CS"/>
</dbReference>
<dbReference type="PROSITE" id="PS00688">
    <property type="entry name" value="SIGMA54_INTERACT_3"/>
    <property type="match status" value="1"/>
</dbReference>
<evidence type="ECO:0000256" key="17">
    <source>
        <dbReference type="ARBA" id="ARBA00031910"/>
    </source>
</evidence>
<dbReference type="PANTHER" id="PTHR32071">
    <property type="entry name" value="TRANSCRIPTIONAL REGULATORY PROTEIN"/>
    <property type="match status" value="1"/>
</dbReference>
<protein>
    <recommendedName>
        <fullName evidence="3">DNA-binding transcriptional regulator NtrC</fullName>
    </recommendedName>
    <alternativeName>
        <fullName evidence="16">Nitrogen regulation protein NR(I)</fullName>
    </alternativeName>
    <alternativeName>
        <fullName evidence="17">Nitrogen regulator I</fullName>
    </alternativeName>
    <alternativeName>
        <fullName evidence="2">Stage 0 sporulation protein A homolog</fullName>
    </alternativeName>
</protein>
<reference evidence="21 22" key="1">
    <citation type="submission" date="2018-11" db="EMBL/GenBank/DDBJ databases">
        <title>Genomic Encyclopedia of Type Strains, Phase IV (KMG-IV): sequencing the most valuable type-strain genomes for metagenomic binning, comparative biology and taxonomic classification.</title>
        <authorList>
            <person name="Goeker M."/>
        </authorList>
    </citation>
    <scope>NUCLEOTIDE SEQUENCE [LARGE SCALE GENOMIC DNA]</scope>
    <source>
        <strain evidence="21 22">DSM 102936</strain>
    </source>
</reference>
<dbReference type="RefSeq" id="WP_211328057.1">
    <property type="nucleotide sequence ID" value="NZ_RKRE01000001.1"/>
</dbReference>
<keyword evidence="22" id="KW-1185">Reference proteome</keyword>
<evidence type="ECO:0000256" key="13">
    <source>
        <dbReference type="ARBA" id="ARBA00023163"/>
    </source>
</evidence>
<evidence type="ECO:0000256" key="11">
    <source>
        <dbReference type="ARBA" id="ARBA00023125"/>
    </source>
</evidence>
<dbReference type="Pfam" id="PF02954">
    <property type="entry name" value="HTH_8"/>
    <property type="match status" value="1"/>
</dbReference>
<feature type="domain" description="Response regulatory" evidence="20">
    <location>
        <begin position="4"/>
        <end position="118"/>
    </location>
</feature>
<dbReference type="InterPro" id="IPR001789">
    <property type="entry name" value="Sig_transdc_resp-reg_receiver"/>
</dbReference>
<dbReference type="Pfam" id="PF25601">
    <property type="entry name" value="AAA_lid_14"/>
    <property type="match status" value="1"/>
</dbReference>
<evidence type="ECO:0000256" key="2">
    <source>
        <dbReference type="ARBA" id="ARBA00018672"/>
    </source>
</evidence>
<dbReference type="PROSITE" id="PS50045">
    <property type="entry name" value="SIGMA54_INTERACT_4"/>
    <property type="match status" value="1"/>
</dbReference>
<keyword evidence="13" id="KW-0804">Transcription</keyword>
<dbReference type="PRINTS" id="PR01590">
    <property type="entry name" value="HTHFIS"/>
</dbReference>
<dbReference type="FunFam" id="3.40.50.2300:FF:000018">
    <property type="entry name" value="DNA-binding transcriptional regulator NtrC"/>
    <property type="match status" value="1"/>
</dbReference>
<evidence type="ECO:0000256" key="14">
    <source>
        <dbReference type="ARBA" id="ARBA00023231"/>
    </source>
</evidence>
<dbReference type="InterPro" id="IPR027417">
    <property type="entry name" value="P-loop_NTPase"/>
</dbReference>
<evidence type="ECO:0000256" key="18">
    <source>
        <dbReference type="PROSITE-ProRule" id="PRU00169"/>
    </source>
</evidence>
<dbReference type="Gene3D" id="1.10.8.60">
    <property type="match status" value="1"/>
</dbReference>
<dbReference type="GO" id="GO:0005737">
    <property type="term" value="C:cytoplasm"/>
    <property type="evidence" value="ECO:0007669"/>
    <property type="project" value="UniProtKB-SubCell"/>
</dbReference>
<evidence type="ECO:0000256" key="8">
    <source>
        <dbReference type="ARBA" id="ARBA00022840"/>
    </source>
</evidence>
<dbReference type="GO" id="GO:0043565">
    <property type="term" value="F:sequence-specific DNA binding"/>
    <property type="evidence" value="ECO:0007669"/>
    <property type="project" value="InterPro"/>
</dbReference>
<evidence type="ECO:0000256" key="12">
    <source>
        <dbReference type="ARBA" id="ARBA00023159"/>
    </source>
</evidence>